<accession>A0A5B8JEZ8</accession>
<dbReference type="RefSeq" id="WP_146483433.1">
    <property type="nucleotide sequence ID" value="NZ_CP042266.1"/>
</dbReference>
<feature type="domain" description="SSD" evidence="9">
    <location>
        <begin position="208"/>
        <end position="339"/>
    </location>
</feature>
<feature type="compositionally biased region" description="Basic and acidic residues" evidence="7">
    <location>
        <begin position="739"/>
        <end position="748"/>
    </location>
</feature>
<dbReference type="InterPro" id="IPR004869">
    <property type="entry name" value="MMPL_dom"/>
</dbReference>
<dbReference type="KEGG" id="sqz:FQU76_29845"/>
<feature type="transmembrane region" description="Helical" evidence="8">
    <location>
        <begin position="288"/>
        <end position="306"/>
    </location>
</feature>
<dbReference type="InterPro" id="IPR050545">
    <property type="entry name" value="Mycobact_MmpL"/>
</dbReference>
<feature type="transmembrane region" description="Helical" evidence="8">
    <location>
        <begin position="386"/>
        <end position="410"/>
    </location>
</feature>
<organism evidence="10 11">
    <name type="scientific">Streptomyces qinzhouensis</name>
    <dbReference type="NCBI Taxonomy" id="2599401"/>
    <lineage>
        <taxon>Bacteria</taxon>
        <taxon>Bacillati</taxon>
        <taxon>Actinomycetota</taxon>
        <taxon>Actinomycetes</taxon>
        <taxon>Kitasatosporales</taxon>
        <taxon>Streptomycetaceae</taxon>
        <taxon>Streptomyces</taxon>
    </lineage>
</organism>
<dbReference type="PANTHER" id="PTHR33406:SF11">
    <property type="entry name" value="MEMBRANE PROTEIN SCO6666-RELATED"/>
    <property type="match status" value="1"/>
</dbReference>
<gene>
    <name evidence="10" type="ORF">FQU76_29845</name>
</gene>
<keyword evidence="5 8" id="KW-1133">Transmembrane helix</keyword>
<evidence type="ECO:0000256" key="5">
    <source>
        <dbReference type="ARBA" id="ARBA00022989"/>
    </source>
</evidence>
<feature type="region of interest" description="Disordered" evidence="7">
    <location>
        <begin position="739"/>
        <end position="784"/>
    </location>
</feature>
<sequence length="784" mass="82568">MSPRQPGGPVPGAALRPFAVRHRYVVTLLAVVFVALAGLYGRSVTEHASLPGSVPAGAESARAARILTREFRAGDPDLVLLARADRPVDEQDAAAAGDLLARRVARSPVVERVRSYWQLRDPRLRSRDGRGALVLAWFREDAGRAADVVRHVAPRTTWRTGPLRVSAVGEAMVRREVSDRAAHDAHRGELLALPVTLALLLMAFGSVVAAALPVLVGVFSVAGTAAVLRALSGVTDISVYSVNICTALVLGLSIDYSLFLLSRYREERRSGVETGPALRTMLRTSGRAVFFSAATVATAMTVLLVFDDPLLRSTAYGGVTATVMALIGSLVVLPAVVALLGDRLERGDVFAGRRRRRAAAGPAGRNGPGELGAWGRIAAAVMRRPLWVGIPVTVLLLLLAAPFSGVQFAVLDHRALPPDAPAAQASEDLREHFGAGALVRATTVVLPGFALRADGDGPDRLDRYARRVSEVPGVVRVDTGTGTYRQGSLSAAPPAEADRYVSSRGVFLAVTTRGEPQGPAGVERVRRIRALAAPGPVLVGGPGARAADIQHPVARRAPLAVALAAAAVFLLVLALTRRPVLALKALLLNTLSLCATFGAIVFVFQEGHLRHIVGDFTVTGTTDVFLPILVFCIAFGLSMDYEVILLSRIVEEYRRTGDTTQAVTHGVDRTARLFTWAAVVLTAVMAALASSDLIFLKLVGVGLALAALLDATVVRGLLVPSVMALAGKANWWQPAWLESKKDRHRGDDGGPADGAPGPPPAQHGSPRPVDGGEARTAAGPSGPC</sequence>
<dbReference type="Proteomes" id="UP000320580">
    <property type="component" value="Chromosome"/>
</dbReference>
<dbReference type="SUPFAM" id="SSF82866">
    <property type="entry name" value="Multidrug efflux transporter AcrB transmembrane domain"/>
    <property type="match status" value="2"/>
</dbReference>
<evidence type="ECO:0000256" key="7">
    <source>
        <dbReference type="SAM" id="MobiDB-lite"/>
    </source>
</evidence>
<evidence type="ECO:0000313" key="11">
    <source>
        <dbReference type="Proteomes" id="UP000320580"/>
    </source>
</evidence>
<dbReference type="GO" id="GO:0005886">
    <property type="term" value="C:plasma membrane"/>
    <property type="evidence" value="ECO:0007669"/>
    <property type="project" value="UniProtKB-SubCell"/>
</dbReference>
<keyword evidence="3" id="KW-1003">Cell membrane</keyword>
<dbReference type="AlphaFoldDB" id="A0A5B8JEZ8"/>
<dbReference type="Pfam" id="PF03176">
    <property type="entry name" value="MMPL"/>
    <property type="match status" value="2"/>
</dbReference>
<evidence type="ECO:0000256" key="4">
    <source>
        <dbReference type="ARBA" id="ARBA00022692"/>
    </source>
</evidence>
<comment type="subcellular location">
    <subcellularLocation>
        <location evidence="1">Cell membrane</location>
        <topology evidence="1">Multi-pass membrane protein</topology>
    </subcellularLocation>
</comment>
<dbReference type="PANTHER" id="PTHR33406">
    <property type="entry name" value="MEMBRANE PROTEIN MJ1562-RELATED"/>
    <property type="match status" value="1"/>
</dbReference>
<protein>
    <submittedName>
        <fullName evidence="10">MMPL family transporter</fullName>
    </submittedName>
</protein>
<feature type="transmembrane region" description="Helical" evidence="8">
    <location>
        <begin position="24"/>
        <end position="41"/>
    </location>
</feature>
<proteinExistence type="inferred from homology"/>
<evidence type="ECO:0000256" key="3">
    <source>
        <dbReference type="ARBA" id="ARBA00022475"/>
    </source>
</evidence>
<evidence type="ECO:0000313" key="10">
    <source>
        <dbReference type="EMBL" id="QDY80036.1"/>
    </source>
</evidence>
<feature type="transmembrane region" description="Helical" evidence="8">
    <location>
        <begin position="624"/>
        <end position="650"/>
    </location>
</feature>
<keyword evidence="6 8" id="KW-0472">Membrane</keyword>
<feature type="transmembrane region" description="Helical" evidence="8">
    <location>
        <begin position="586"/>
        <end position="604"/>
    </location>
</feature>
<dbReference type="PROSITE" id="PS50156">
    <property type="entry name" value="SSD"/>
    <property type="match status" value="1"/>
</dbReference>
<feature type="transmembrane region" description="Helical" evidence="8">
    <location>
        <begin position="694"/>
        <end position="718"/>
    </location>
</feature>
<dbReference type="EMBL" id="CP042266">
    <property type="protein sequence ID" value="QDY80036.1"/>
    <property type="molecule type" value="Genomic_DNA"/>
</dbReference>
<evidence type="ECO:0000256" key="1">
    <source>
        <dbReference type="ARBA" id="ARBA00004651"/>
    </source>
</evidence>
<reference evidence="10 11" key="1">
    <citation type="submission" date="2019-07" db="EMBL/GenBank/DDBJ databases">
        <authorList>
            <person name="Zhu P."/>
        </authorList>
    </citation>
    <scope>NUCLEOTIDE SEQUENCE [LARGE SCALE GENOMIC DNA]</scope>
    <source>
        <strain evidence="10 11">SSL-25</strain>
    </source>
</reference>
<feature type="transmembrane region" description="Helical" evidence="8">
    <location>
        <begin position="318"/>
        <end position="340"/>
    </location>
</feature>
<keyword evidence="11" id="KW-1185">Reference proteome</keyword>
<evidence type="ECO:0000256" key="8">
    <source>
        <dbReference type="SAM" id="Phobius"/>
    </source>
</evidence>
<feature type="transmembrane region" description="Helical" evidence="8">
    <location>
        <begin position="239"/>
        <end position="261"/>
    </location>
</feature>
<feature type="transmembrane region" description="Helical" evidence="8">
    <location>
        <begin position="190"/>
        <end position="219"/>
    </location>
</feature>
<name>A0A5B8JEZ8_9ACTN</name>
<evidence type="ECO:0000256" key="6">
    <source>
        <dbReference type="ARBA" id="ARBA00023136"/>
    </source>
</evidence>
<dbReference type="InterPro" id="IPR000731">
    <property type="entry name" value="SSD"/>
</dbReference>
<feature type="transmembrane region" description="Helical" evidence="8">
    <location>
        <begin position="671"/>
        <end position="688"/>
    </location>
</feature>
<evidence type="ECO:0000259" key="9">
    <source>
        <dbReference type="PROSITE" id="PS50156"/>
    </source>
</evidence>
<dbReference type="OrthoDB" id="7051771at2"/>
<comment type="similarity">
    <text evidence="2">Belongs to the resistance-nodulation-cell division (RND) (TC 2.A.6) family. MmpL subfamily.</text>
</comment>
<evidence type="ECO:0000256" key="2">
    <source>
        <dbReference type="ARBA" id="ARBA00010157"/>
    </source>
</evidence>
<dbReference type="Gene3D" id="1.20.1640.10">
    <property type="entry name" value="Multidrug efflux transporter AcrB transmembrane domain"/>
    <property type="match status" value="2"/>
</dbReference>
<feature type="transmembrane region" description="Helical" evidence="8">
    <location>
        <begin position="557"/>
        <end position="574"/>
    </location>
</feature>
<keyword evidence="4 8" id="KW-0812">Transmembrane</keyword>